<sequence>MSSSFDVLIVGGGIVGLTAALAMAQRGFTTAVVDATSMTVSTTDFDARVYAINLASQKLLEQLGIWQLIDERRLSPYQHMHVWDAANNAAIDFDSRMAIAKELGHILEESILKEALLKKINKEKAITIFPTSKVTFIKQGESEITIGNEKMRWQAKLLMAADGAMSPCRQLLKVPLSTWSYHQQAIVALIHTEKSHQQTAYQVFNADGPLAFLPLCNKQLCSIVWSTTPARAKRLMELEEGVFNEELATAFSHKLGEVKLQGKRYSFPLTMRHVKQYSGSQWLLLGDAAHTIHPLAGLGLNVGLADVAAWLQCLEKSKNAITKQALAAYQRQRKSAVWQMIALLEGLKALFANPLPPVVAARKFGLQICNRLTPLKKLFIAHAAGKTIEP</sequence>
<dbReference type="InterPro" id="IPR051205">
    <property type="entry name" value="UbiH/COQ6_monooxygenase"/>
</dbReference>
<dbReference type="Gene3D" id="3.50.50.60">
    <property type="entry name" value="FAD/NAD(P)-binding domain"/>
    <property type="match status" value="2"/>
</dbReference>
<keyword evidence="6" id="KW-0560">Oxidoreductase</keyword>
<dbReference type="SUPFAM" id="SSF51905">
    <property type="entry name" value="FAD/NAD(P)-binding domain"/>
    <property type="match status" value="1"/>
</dbReference>
<dbReference type="PRINTS" id="PR00420">
    <property type="entry name" value="RNGMNOXGNASE"/>
</dbReference>
<protein>
    <submittedName>
        <fullName evidence="9">FAD-dependent oxidoreductase</fullName>
    </submittedName>
</protein>
<dbReference type="Proteomes" id="UP001222087">
    <property type="component" value="Chromosome"/>
</dbReference>
<dbReference type="PANTHER" id="PTHR43876">
    <property type="entry name" value="UBIQUINONE BIOSYNTHESIS MONOOXYGENASE COQ6, MITOCHONDRIAL"/>
    <property type="match status" value="1"/>
</dbReference>
<evidence type="ECO:0000256" key="1">
    <source>
        <dbReference type="ARBA" id="ARBA00001974"/>
    </source>
</evidence>
<evidence type="ECO:0000256" key="6">
    <source>
        <dbReference type="ARBA" id="ARBA00023002"/>
    </source>
</evidence>
<keyword evidence="5" id="KW-0274">FAD</keyword>
<evidence type="ECO:0000313" key="9">
    <source>
        <dbReference type="EMBL" id="WED42874.1"/>
    </source>
</evidence>
<dbReference type="Pfam" id="PF01494">
    <property type="entry name" value="FAD_binding_3"/>
    <property type="match status" value="1"/>
</dbReference>
<comment type="pathway">
    <text evidence="2">Cofactor biosynthesis; ubiquinone biosynthesis.</text>
</comment>
<dbReference type="InterPro" id="IPR010971">
    <property type="entry name" value="UbiH/COQ6"/>
</dbReference>
<evidence type="ECO:0000256" key="5">
    <source>
        <dbReference type="ARBA" id="ARBA00022827"/>
    </source>
</evidence>
<evidence type="ECO:0000256" key="3">
    <source>
        <dbReference type="ARBA" id="ARBA00005349"/>
    </source>
</evidence>
<organism evidence="9 10">
    <name type="scientific">Legionella cardiaca</name>
    <dbReference type="NCBI Taxonomy" id="1071983"/>
    <lineage>
        <taxon>Bacteria</taxon>
        <taxon>Pseudomonadati</taxon>
        <taxon>Pseudomonadota</taxon>
        <taxon>Gammaproteobacteria</taxon>
        <taxon>Legionellales</taxon>
        <taxon>Legionellaceae</taxon>
        <taxon>Legionella</taxon>
    </lineage>
</organism>
<keyword evidence="10" id="KW-1185">Reference proteome</keyword>
<dbReference type="NCBIfam" id="TIGR01988">
    <property type="entry name" value="Ubi-OHases"/>
    <property type="match status" value="1"/>
</dbReference>
<feature type="domain" description="FAD-binding" evidence="8">
    <location>
        <begin position="5"/>
        <end position="341"/>
    </location>
</feature>
<dbReference type="InterPro" id="IPR002938">
    <property type="entry name" value="FAD-bd"/>
</dbReference>
<comment type="similarity">
    <text evidence="3">Belongs to the UbiH/COQ6 family.</text>
</comment>
<keyword evidence="7" id="KW-0503">Monooxygenase</keyword>
<keyword evidence="4" id="KW-0285">Flavoprotein</keyword>
<dbReference type="InterPro" id="IPR036188">
    <property type="entry name" value="FAD/NAD-bd_sf"/>
</dbReference>
<evidence type="ECO:0000256" key="2">
    <source>
        <dbReference type="ARBA" id="ARBA00004749"/>
    </source>
</evidence>
<accession>A0ABY8AQ95</accession>
<name>A0ABY8AQ95_9GAMM</name>
<dbReference type="PANTHER" id="PTHR43876:SF7">
    <property type="entry name" value="UBIQUINONE BIOSYNTHESIS MONOOXYGENASE COQ6, MITOCHONDRIAL"/>
    <property type="match status" value="1"/>
</dbReference>
<proteinExistence type="inferred from homology"/>
<dbReference type="RefSeq" id="WP_275088690.1">
    <property type="nucleotide sequence ID" value="NZ_CP119078.1"/>
</dbReference>
<reference evidence="9 10" key="1">
    <citation type="submission" date="2023-02" db="EMBL/GenBank/DDBJ databases">
        <title>Genome Sequence of L. cardiaca H63T.</title>
        <authorList>
            <person name="Lopez A.E."/>
            <person name="Cianciotto N.P."/>
        </authorList>
    </citation>
    <scope>NUCLEOTIDE SEQUENCE [LARGE SCALE GENOMIC DNA]</scope>
    <source>
        <strain evidence="9 10">H63</strain>
    </source>
</reference>
<comment type="cofactor">
    <cofactor evidence="1">
        <name>FAD</name>
        <dbReference type="ChEBI" id="CHEBI:57692"/>
    </cofactor>
</comment>
<evidence type="ECO:0000259" key="8">
    <source>
        <dbReference type="Pfam" id="PF01494"/>
    </source>
</evidence>
<dbReference type="EMBL" id="CP119078">
    <property type="protein sequence ID" value="WED42874.1"/>
    <property type="molecule type" value="Genomic_DNA"/>
</dbReference>
<evidence type="ECO:0000256" key="4">
    <source>
        <dbReference type="ARBA" id="ARBA00022630"/>
    </source>
</evidence>
<evidence type="ECO:0000313" key="10">
    <source>
        <dbReference type="Proteomes" id="UP001222087"/>
    </source>
</evidence>
<gene>
    <name evidence="9" type="ORF">PXX05_13365</name>
</gene>
<evidence type="ECO:0000256" key="7">
    <source>
        <dbReference type="ARBA" id="ARBA00023033"/>
    </source>
</evidence>